<dbReference type="SMART" id="SM00850">
    <property type="entry name" value="LytTR"/>
    <property type="match status" value="1"/>
</dbReference>
<accession>A0ABW5JCF0</accession>
<dbReference type="GO" id="GO:0003677">
    <property type="term" value="F:DNA binding"/>
    <property type="evidence" value="ECO:0007669"/>
    <property type="project" value="UniProtKB-KW"/>
</dbReference>
<keyword evidence="3" id="KW-1185">Reference proteome</keyword>
<evidence type="ECO:0000313" key="2">
    <source>
        <dbReference type="EMBL" id="MFD2523303.1"/>
    </source>
</evidence>
<gene>
    <name evidence="2" type="ORF">ACFSR2_20565</name>
</gene>
<feature type="domain" description="HTH LytTR-type" evidence="1">
    <location>
        <begin position="18"/>
        <end position="88"/>
    </location>
</feature>
<dbReference type="EMBL" id="JBHULC010000033">
    <property type="protein sequence ID" value="MFD2523303.1"/>
    <property type="molecule type" value="Genomic_DNA"/>
</dbReference>
<dbReference type="Proteomes" id="UP001597510">
    <property type="component" value="Unassembled WGS sequence"/>
</dbReference>
<dbReference type="InterPro" id="IPR007492">
    <property type="entry name" value="LytTR_DNA-bd_dom"/>
</dbReference>
<evidence type="ECO:0000259" key="1">
    <source>
        <dbReference type="PROSITE" id="PS50930"/>
    </source>
</evidence>
<evidence type="ECO:0000313" key="3">
    <source>
        <dbReference type="Proteomes" id="UP001597510"/>
    </source>
</evidence>
<sequence>MKPLDSDLDSVQTLSEVIYISNRNRYERLKKKDILFIEAQGAYIDIYSTCGKKNISTHLKSFLNQIDDSAFVQISRKHAVNIIHIELVHSNAVVIAKQSITIGKLYRNNLLKKLPIIKSKA</sequence>
<dbReference type="Gene3D" id="2.40.50.1020">
    <property type="entry name" value="LytTr DNA-binding domain"/>
    <property type="match status" value="1"/>
</dbReference>
<protein>
    <submittedName>
        <fullName evidence="2">LytTR family transcriptional regulator DNA-binding domain-containing protein</fullName>
    </submittedName>
</protein>
<dbReference type="PROSITE" id="PS50930">
    <property type="entry name" value="HTH_LYTTR"/>
    <property type="match status" value="1"/>
</dbReference>
<reference evidence="3" key="1">
    <citation type="journal article" date="2019" name="Int. J. Syst. Evol. Microbiol.">
        <title>The Global Catalogue of Microorganisms (GCM) 10K type strain sequencing project: providing services to taxonomists for standard genome sequencing and annotation.</title>
        <authorList>
            <consortium name="The Broad Institute Genomics Platform"/>
            <consortium name="The Broad Institute Genome Sequencing Center for Infectious Disease"/>
            <person name="Wu L."/>
            <person name="Ma J."/>
        </authorList>
    </citation>
    <scope>NUCLEOTIDE SEQUENCE [LARGE SCALE GENOMIC DNA]</scope>
    <source>
        <strain evidence="3">KCTC 52344</strain>
    </source>
</reference>
<dbReference type="RefSeq" id="WP_340240675.1">
    <property type="nucleotide sequence ID" value="NZ_JBBEWC010000024.1"/>
</dbReference>
<dbReference type="Pfam" id="PF04397">
    <property type="entry name" value="LytTR"/>
    <property type="match status" value="1"/>
</dbReference>
<name>A0ABW5JCF0_9BACT</name>
<proteinExistence type="predicted"/>
<comment type="caution">
    <text evidence="2">The sequence shown here is derived from an EMBL/GenBank/DDBJ whole genome shotgun (WGS) entry which is preliminary data.</text>
</comment>
<organism evidence="2 3">
    <name type="scientific">Emticicia soli</name>
    <dbReference type="NCBI Taxonomy" id="2027878"/>
    <lineage>
        <taxon>Bacteria</taxon>
        <taxon>Pseudomonadati</taxon>
        <taxon>Bacteroidota</taxon>
        <taxon>Cytophagia</taxon>
        <taxon>Cytophagales</taxon>
        <taxon>Leadbetterellaceae</taxon>
        <taxon>Emticicia</taxon>
    </lineage>
</organism>
<keyword evidence="2" id="KW-0238">DNA-binding</keyword>